<keyword evidence="1" id="KW-0175">Coiled coil</keyword>
<reference evidence="4" key="1">
    <citation type="journal article" date="2019" name="Int. J. Syst. Evol. Microbiol.">
        <title>The Global Catalogue of Microorganisms (GCM) 10K type strain sequencing project: providing services to taxonomists for standard genome sequencing and annotation.</title>
        <authorList>
            <consortium name="The Broad Institute Genomics Platform"/>
            <consortium name="The Broad Institute Genome Sequencing Center for Infectious Disease"/>
            <person name="Wu L."/>
            <person name="Ma J."/>
        </authorList>
    </citation>
    <scope>NUCLEOTIDE SEQUENCE [LARGE SCALE GENOMIC DNA]</scope>
    <source>
        <strain evidence="4">KCTC 42964</strain>
    </source>
</reference>
<evidence type="ECO:0000256" key="1">
    <source>
        <dbReference type="SAM" id="Coils"/>
    </source>
</evidence>
<accession>A0ABV7KUC3</accession>
<proteinExistence type="predicted"/>
<evidence type="ECO:0000313" key="3">
    <source>
        <dbReference type="EMBL" id="MFC3225875.1"/>
    </source>
</evidence>
<evidence type="ECO:0000313" key="4">
    <source>
        <dbReference type="Proteomes" id="UP001595528"/>
    </source>
</evidence>
<feature type="compositionally biased region" description="Basic residues" evidence="2">
    <location>
        <begin position="243"/>
        <end position="261"/>
    </location>
</feature>
<sequence>MRLDRTRLAKVLSMLQSSHPGEVVAAANRAVSMLRDAGLEFDDIVGRPEPLDLDAIEERHRRAWHRPAPPQAELREYEQTIADLRNQLSEHEDWRNRAAARIADLEDERRQQNGRLRALAAEAEEARQTLSSAHEELLRVRMQLAELDSERRRLRDLVETAGSAAPAWRHNADKRAAVLMLLNDPETSGLSDREIARRAGVSPQTVGNVRRDHAAATGSAVLAKPTERTVTRNGKAYTMRVAHIGKKPQRKRRQSGSRRRKADADLLDGLEV</sequence>
<protein>
    <submittedName>
        <fullName evidence="3">Uncharacterized protein</fullName>
    </submittedName>
</protein>
<organism evidence="3 4">
    <name type="scientific">Marinibaculum pumilum</name>
    <dbReference type="NCBI Taxonomy" id="1766165"/>
    <lineage>
        <taxon>Bacteria</taxon>
        <taxon>Pseudomonadati</taxon>
        <taxon>Pseudomonadota</taxon>
        <taxon>Alphaproteobacteria</taxon>
        <taxon>Rhodospirillales</taxon>
        <taxon>Rhodospirillaceae</taxon>
        <taxon>Marinibaculum</taxon>
    </lineage>
</organism>
<comment type="caution">
    <text evidence="3">The sequence shown here is derived from an EMBL/GenBank/DDBJ whole genome shotgun (WGS) entry which is preliminary data.</text>
</comment>
<name>A0ABV7KUC3_9PROT</name>
<gene>
    <name evidence="3" type="ORF">ACFOGJ_01445</name>
</gene>
<evidence type="ECO:0000256" key="2">
    <source>
        <dbReference type="SAM" id="MobiDB-lite"/>
    </source>
</evidence>
<dbReference type="Gene3D" id="1.10.287.1490">
    <property type="match status" value="1"/>
</dbReference>
<feature type="coiled-coil region" evidence="1">
    <location>
        <begin position="74"/>
        <end position="157"/>
    </location>
</feature>
<feature type="region of interest" description="Disordered" evidence="2">
    <location>
        <begin position="242"/>
        <end position="272"/>
    </location>
</feature>
<dbReference type="EMBL" id="JBHRTR010000005">
    <property type="protein sequence ID" value="MFC3225875.1"/>
    <property type="molecule type" value="Genomic_DNA"/>
</dbReference>
<dbReference type="Proteomes" id="UP001595528">
    <property type="component" value="Unassembled WGS sequence"/>
</dbReference>
<keyword evidence="4" id="KW-1185">Reference proteome</keyword>
<dbReference type="RefSeq" id="WP_379897615.1">
    <property type="nucleotide sequence ID" value="NZ_JBHRTR010000005.1"/>
</dbReference>